<dbReference type="PROSITE" id="PS00138">
    <property type="entry name" value="SUBTILASE_SER"/>
    <property type="match status" value="1"/>
</dbReference>
<reference evidence="9 10" key="1">
    <citation type="submission" date="2021-08" db="EMBL/GenBank/DDBJ databases">
        <title>The highly contiguous genome resource for Trichoderma semiorbis FJ059, a fungal antagonistic to plant pathogens.</title>
        <authorList>
            <person name="Liu T."/>
        </authorList>
    </citation>
    <scope>NUCLEOTIDE SEQUENCE [LARGE SCALE GENOMIC DNA]</scope>
    <source>
        <strain evidence="9 10">FJ059</strain>
    </source>
</reference>
<dbReference type="InterPro" id="IPR000209">
    <property type="entry name" value="Peptidase_S8/S53_dom"/>
</dbReference>
<sequence>MLHVKTLSKQNPLEGEMASSSVLADTLDSIPLLITASESIMGAARILWKHETNGELKSSYSNVKSLCFTVNSHWKHVSDMANGVDADLIHRTLNQLESIIAPEVLDLRLYKTCLNVPRYEKLRAFNRRWEKIQKQCNNDTTIQYIKSHMEFGTNAEERDQLFQLLDEWQEELRVRSPEDQPGWAFKELSTNTSVGSSSIAVWNAVQSIFKAFVACSNCKCIPTHDIMARLRLGTYRKNNIRREGDTDECLDFDMLLSMRQSWTEAHVSMVNEIKARAVQIQNSIPIGHNRGQKISTKIKQMRVKQLCELIEKIKIAALRLKLKVTGDQIFKLQSEKSTFLGDKAKGPVTLDKCLRSHSLTDRTRRILAVMLSYAVLYLHDTPWLQPTWSSSHVLFFPTASSAIPLQPFIQTHLASPYESSQDSCADPDDLDPDWLHHCPHLVTLAVILMELYLGAPFDTLARRYIEEPEGGTQSSTYPRSFVFVNEVFEACKAQVHDSYQFHYVVEKCLDPTSWEDEDGNKLDNQTLMSKIYQEIVKPLETELYQSFEKISSDDLDDFAKGIDIVNWDQNIQQQAQTETPEDYAQGAEQTHDLNPPRFMLPFDSPRSSASDLLGQFGQFLETHQHGRHSNSATRSPYDSPRATMINDEYRASQFFDDETISEAHTKNACLKYDHWKTQYSEVYEKFIPEDLHHPSIKIAILDTGIDMQHPDIDAQVEQIKDRYNWLNENRAANVRVVTDRSGHGTFTARLILDYARDAQLYVAKIADDTPSKPCVVAKAINHAVSTWEVDIISMSFGFTTCDMDDYHELEDALANAHAKRVLLFAAASNSGGKQGRAYPARDQNVIAIHATDTDGNRSKFSPTALKHDINLATVGEAIESAWPTYLPGNSDSKFLRCKSGTSYATPIAAGIAGFLLLYTKINLPDKAEALKSRRRMQALLKRVAEKEAGQTARDGYHFIALSLHRDSLFGKGKNYIDETIRDVLST</sequence>
<dbReference type="GO" id="GO:0004252">
    <property type="term" value="F:serine-type endopeptidase activity"/>
    <property type="evidence" value="ECO:0007669"/>
    <property type="project" value="UniProtKB-UniRule"/>
</dbReference>
<dbReference type="CDD" id="cd00306">
    <property type="entry name" value="Peptidases_S8_S53"/>
    <property type="match status" value="1"/>
</dbReference>
<feature type="active site" description="Charge relay system" evidence="4">
    <location>
        <position position="902"/>
    </location>
</feature>
<dbReference type="InterPro" id="IPR056002">
    <property type="entry name" value="DUF7580"/>
</dbReference>
<accession>A0A9P8KWG0</accession>
<dbReference type="AlphaFoldDB" id="A0A9P8KWG0"/>
<dbReference type="InterPro" id="IPR015500">
    <property type="entry name" value="Peptidase_S8_subtilisin-rel"/>
</dbReference>
<dbReference type="PRINTS" id="PR00723">
    <property type="entry name" value="SUBTILISIN"/>
</dbReference>
<dbReference type="PANTHER" id="PTHR35186:SF4">
    <property type="entry name" value="PRION-INHIBITION AND PROPAGATION HELO DOMAIN-CONTAINING PROTEIN"/>
    <property type="match status" value="1"/>
</dbReference>
<dbReference type="PROSITE" id="PS51892">
    <property type="entry name" value="SUBTILASE"/>
    <property type="match status" value="1"/>
</dbReference>
<feature type="domain" description="DUF7580" evidence="8">
    <location>
        <begin position="201"/>
        <end position="544"/>
    </location>
</feature>
<evidence type="ECO:0000256" key="1">
    <source>
        <dbReference type="ARBA" id="ARBA00022670"/>
    </source>
</evidence>
<keyword evidence="3 4" id="KW-0720">Serine protease</keyword>
<dbReference type="Pfam" id="PF24476">
    <property type="entry name" value="DUF7580"/>
    <property type="match status" value="1"/>
</dbReference>
<organism evidence="9 10">
    <name type="scientific">Trichoderma semiorbis</name>
    <dbReference type="NCBI Taxonomy" id="1491008"/>
    <lineage>
        <taxon>Eukaryota</taxon>
        <taxon>Fungi</taxon>
        <taxon>Dikarya</taxon>
        <taxon>Ascomycota</taxon>
        <taxon>Pezizomycotina</taxon>
        <taxon>Sordariomycetes</taxon>
        <taxon>Hypocreomycetidae</taxon>
        <taxon>Hypocreales</taxon>
        <taxon>Hypocreaceae</taxon>
        <taxon>Trichoderma</taxon>
    </lineage>
</organism>
<evidence type="ECO:0000256" key="3">
    <source>
        <dbReference type="ARBA" id="ARBA00022825"/>
    </source>
</evidence>
<dbReference type="PROSITE" id="PS00136">
    <property type="entry name" value="SUBTILASE_ASP"/>
    <property type="match status" value="1"/>
</dbReference>
<keyword evidence="1 4" id="KW-0645">Protease</keyword>
<evidence type="ECO:0000256" key="4">
    <source>
        <dbReference type="PROSITE-ProRule" id="PRU01240"/>
    </source>
</evidence>
<dbReference type="SUPFAM" id="SSF52743">
    <property type="entry name" value="Subtilisin-like"/>
    <property type="match status" value="1"/>
</dbReference>
<dbReference type="InterPro" id="IPR036852">
    <property type="entry name" value="Peptidase_S8/S53_dom_sf"/>
</dbReference>
<keyword evidence="10" id="KW-1185">Reference proteome</keyword>
<dbReference type="InterPro" id="IPR023828">
    <property type="entry name" value="Peptidase_S8_Ser-AS"/>
</dbReference>
<evidence type="ECO:0000259" key="8">
    <source>
        <dbReference type="Pfam" id="PF24476"/>
    </source>
</evidence>
<evidence type="ECO:0000313" key="9">
    <source>
        <dbReference type="EMBL" id="KAH0529494.1"/>
    </source>
</evidence>
<dbReference type="PANTHER" id="PTHR35186">
    <property type="entry name" value="ANK_REP_REGION DOMAIN-CONTAINING PROTEIN"/>
    <property type="match status" value="1"/>
</dbReference>
<dbReference type="EMBL" id="JAIMJC010000002">
    <property type="protein sequence ID" value="KAH0529494.1"/>
    <property type="molecule type" value="Genomic_DNA"/>
</dbReference>
<evidence type="ECO:0000313" key="10">
    <source>
        <dbReference type="Proteomes" id="UP000826573"/>
    </source>
</evidence>
<feature type="domain" description="Peptidase S8/S53" evidence="7">
    <location>
        <begin position="696"/>
        <end position="951"/>
    </location>
</feature>
<proteinExistence type="inferred from homology"/>
<evidence type="ECO:0008006" key="11">
    <source>
        <dbReference type="Google" id="ProtNLM"/>
    </source>
</evidence>
<feature type="active site" description="Charge relay system" evidence="4">
    <location>
        <position position="702"/>
    </location>
</feature>
<dbReference type="Proteomes" id="UP000826573">
    <property type="component" value="Unassembled WGS sequence"/>
</dbReference>
<feature type="active site" description="Charge relay system" evidence="4">
    <location>
        <position position="743"/>
    </location>
</feature>
<evidence type="ECO:0000256" key="2">
    <source>
        <dbReference type="ARBA" id="ARBA00022801"/>
    </source>
</evidence>
<gene>
    <name evidence="9" type="ORF">TsFJ059_004231</name>
</gene>
<comment type="caution">
    <text evidence="9">The sequence shown here is derived from an EMBL/GenBank/DDBJ whole genome shotgun (WGS) entry which is preliminary data.</text>
</comment>
<name>A0A9P8KWG0_9HYPO</name>
<dbReference type="InterPro" id="IPR023827">
    <property type="entry name" value="Peptidase_S8_Asp-AS"/>
</dbReference>
<feature type="region of interest" description="Disordered" evidence="6">
    <location>
        <begin position="573"/>
        <end position="594"/>
    </location>
</feature>
<dbReference type="GO" id="GO:0006508">
    <property type="term" value="P:proteolysis"/>
    <property type="evidence" value="ECO:0007669"/>
    <property type="project" value="UniProtKB-KW"/>
</dbReference>
<dbReference type="Pfam" id="PF00082">
    <property type="entry name" value="Peptidase_S8"/>
    <property type="match status" value="1"/>
</dbReference>
<evidence type="ECO:0000256" key="5">
    <source>
        <dbReference type="RuleBase" id="RU003355"/>
    </source>
</evidence>
<dbReference type="Gene3D" id="3.40.50.200">
    <property type="entry name" value="Peptidase S8/S53 domain"/>
    <property type="match status" value="1"/>
</dbReference>
<evidence type="ECO:0000259" key="7">
    <source>
        <dbReference type="Pfam" id="PF00082"/>
    </source>
</evidence>
<comment type="similarity">
    <text evidence="4 5">Belongs to the peptidase S8 family.</text>
</comment>
<keyword evidence="2 4" id="KW-0378">Hydrolase</keyword>
<evidence type="ECO:0000256" key="6">
    <source>
        <dbReference type="SAM" id="MobiDB-lite"/>
    </source>
</evidence>
<protein>
    <recommendedName>
        <fullName evidence="11">Peptidase S8/S53 domain-containing protein</fullName>
    </recommendedName>
</protein>